<organism evidence="1 2">
    <name type="scientific">Heyndrickxia sporothermodurans</name>
    <dbReference type="NCBI Taxonomy" id="46224"/>
    <lineage>
        <taxon>Bacteria</taxon>
        <taxon>Bacillati</taxon>
        <taxon>Bacillota</taxon>
        <taxon>Bacilli</taxon>
        <taxon>Bacillales</taxon>
        <taxon>Bacillaceae</taxon>
        <taxon>Heyndrickxia</taxon>
    </lineage>
</organism>
<protein>
    <submittedName>
        <fullName evidence="1">Uncharacterized protein</fullName>
    </submittedName>
</protein>
<proteinExistence type="predicted"/>
<accession>A0A150LC65</accession>
<keyword evidence="2" id="KW-1185">Reference proteome</keyword>
<dbReference type="AlphaFoldDB" id="A0A150LC65"/>
<gene>
    <name evidence="1" type="ORF">B4102_2447</name>
</gene>
<reference evidence="1 2" key="1">
    <citation type="submission" date="2016-01" db="EMBL/GenBank/DDBJ databases">
        <title>Genome Sequences of Twelve Sporeforming Bacillus Species Isolated from Foods.</title>
        <authorList>
            <person name="Berendsen E.M."/>
            <person name="Wells-Bennik M.H."/>
            <person name="Krawcyk A.O."/>
            <person name="De Jong A."/>
            <person name="Holsappel S."/>
            <person name="Eijlander R.T."/>
            <person name="Kuipers O.P."/>
        </authorList>
    </citation>
    <scope>NUCLEOTIDE SEQUENCE [LARGE SCALE GENOMIC DNA]</scope>
    <source>
        <strain evidence="1 2">B4102</strain>
    </source>
</reference>
<name>A0A150LC65_9BACI</name>
<comment type="caution">
    <text evidence="1">The sequence shown here is derived from an EMBL/GenBank/DDBJ whole genome shotgun (WGS) entry which is preliminary data.</text>
</comment>
<evidence type="ECO:0000313" key="2">
    <source>
        <dbReference type="Proteomes" id="UP000075666"/>
    </source>
</evidence>
<dbReference type="EMBL" id="LQYN01000020">
    <property type="protein sequence ID" value="KYD09941.1"/>
    <property type="molecule type" value="Genomic_DNA"/>
</dbReference>
<evidence type="ECO:0000313" key="1">
    <source>
        <dbReference type="EMBL" id="KYD09941.1"/>
    </source>
</evidence>
<dbReference type="Proteomes" id="UP000075666">
    <property type="component" value="Unassembled WGS sequence"/>
</dbReference>
<dbReference type="PATRIC" id="fig|46224.3.peg.1533"/>
<sequence length="42" mass="4787">MGQDLNHPYVKADVLNHFFSIETMLEDECKGHGSTTFLGKEF</sequence>